<accession>A0ABR7VAH4</accession>
<dbReference type="InterPro" id="IPR050259">
    <property type="entry name" value="SDR"/>
</dbReference>
<dbReference type="Proteomes" id="UP000598350">
    <property type="component" value="Unassembled WGS sequence"/>
</dbReference>
<dbReference type="PANTHER" id="PTHR42879">
    <property type="entry name" value="3-OXOACYL-(ACYL-CARRIER-PROTEIN) REDUCTASE"/>
    <property type="match status" value="1"/>
</dbReference>
<gene>
    <name evidence="2" type="ORF">HPE63_08260</name>
</gene>
<dbReference type="InterPro" id="IPR036291">
    <property type="entry name" value="NAD(P)-bd_dom_sf"/>
</dbReference>
<comment type="caution">
    <text evidence="2">The sequence shown here is derived from an EMBL/GenBank/DDBJ whole genome shotgun (WGS) entry which is preliminary data.</text>
</comment>
<dbReference type="Pfam" id="PF13561">
    <property type="entry name" value="adh_short_C2"/>
    <property type="match status" value="1"/>
</dbReference>
<dbReference type="RefSeq" id="WP_188313805.1">
    <property type="nucleotide sequence ID" value="NZ_JABTCG010000003.1"/>
</dbReference>
<dbReference type="Gene3D" id="3.40.50.720">
    <property type="entry name" value="NAD(P)-binding Rossmann-like Domain"/>
    <property type="match status" value="1"/>
</dbReference>
<comment type="similarity">
    <text evidence="1">Belongs to the short-chain dehydrogenases/reductases (SDR) family.</text>
</comment>
<dbReference type="EMBL" id="JABTCG010000003">
    <property type="protein sequence ID" value="MBD0850658.1"/>
    <property type="molecule type" value="Genomic_DNA"/>
</dbReference>
<evidence type="ECO:0000313" key="2">
    <source>
        <dbReference type="EMBL" id="MBD0850658.1"/>
    </source>
</evidence>
<evidence type="ECO:0000256" key="1">
    <source>
        <dbReference type="ARBA" id="ARBA00006484"/>
    </source>
</evidence>
<sequence length="261" mass="28763">MNISLKGKNVLIGGSSRGIGRAIAQQMAESGANVTLMARNEAKLKSILQQMPAQDGQKHRYLLVDFNDFEVYTNTITAFFKNQHIDILVNNTQGPKAGGAMDMRISDYQEAFDVLFKSVVLTTQLALEYMVKNQWGRIINVASISVKEPLSYLALSNSIRAALVTWAKTLATDVASDHITVNSILTGYFDTERIKDLNATKAQQLGIPIEEVRSNMEQQVPMNRIGNPKEYAFLATFLASEQASYITGTQIPIDGGLLKSL</sequence>
<dbReference type="PRINTS" id="PR00081">
    <property type="entry name" value="GDHRDH"/>
</dbReference>
<evidence type="ECO:0000313" key="3">
    <source>
        <dbReference type="Proteomes" id="UP000598350"/>
    </source>
</evidence>
<dbReference type="InterPro" id="IPR002347">
    <property type="entry name" value="SDR_fam"/>
</dbReference>
<organism evidence="2 3">
    <name type="scientific">Maribacter arenosus</name>
    <dbReference type="NCBI Taxonomy" id="1854708"/>
    <lineage>
        <taxon>Bacteria</taxon>
        <taxon>Pseudomonadati</taxon>
        <taxon>Bacteroidota</taxon>
        <taxon>Flavobacteriia</taxon>
        <taxon>Flavobacteriales</taxon>
        <taxon>Flavobacteriaceae</taxon>
        <taxon>Maribacter</taxon>
    </lineage>
</organism>
<dbReference type="SUPFAM" id="SSF51735">
    <property type="entry name" value="NAD(P)-binding Rossmann-fold domains"/>
    <property type="match status" value="1"/>
</dbReference>
<name>A0ABR7VAH4_9FLAO</name>
<dbReference type="PANTHER" id="PTHR42879:SF6">
    <property type="entry name" value="NADPH-DEPENDENT REDUCTASE BACG"/>
    <property type="match status" value="1"/>
</dbReference>
<reference evidence="2 3" key="1">
    <citation type="submission" date="2020-05" db="EMBL/GenBank/DDBJ databases">
        <title>The draft genome sequence of Maribacter arenosus CAU 1321.</title>
        <authorList>
            <person name="Mu L."/>
        </authorList>
    </citation>
    <scope>NUCLEOTIDE SEQUENCE [LARGE SCALE GENOMIC DNA]</scope>
    <source>
        <strain evidence="2 3">CAU 1321</strain>
    </source>
</reference>
<protein>
    <submittedName>
        <fullName evidence="2">SDR family oxidoreductase</fullName>
    </submittedName>
</protein>
<proteinExistence type="inferred from homology"/>
<keyword evidence="3" id="KW-1185">Reference proteome</keyword>